<dbReference type="EMBL" id="FOUP01000027">
    <property type="protein sequence ID" value="SFO85611.1"/>
    <property type="molecule type" value="Genomic_DNA"/>
</dbReference>
<protein>
    <submittedName>
        <fullName evidence="3">Uncharacterized protein</fullName>
    </submittedName>
</protein>
<dbReference type="AlphaFoldDB" id="A0A1I5KM14"/>
<dbReference type="Proteomes" id="UP000270697">
    <property type="component" value="Unassembled WGS sequence"/>
</dbReference>
<dbReference type="Proteomes" id="UP000199398">
    <property type="component" value="Unassembled WGS sequence"/>
</dbReference>
<reference evidence="2 5" key="2">
    <citation type="submission" date="2018-10" db="EMBL/GenBank/DDBJ databases">
        <title>Sequencing the genomes of 1000 actinobacteria strains.</title>
        <authorList>
            <person name="Klenk H.-P."/>
        </authorList>
    </citation>
    <scope>NUCLEOTIDE SEQUENCE [LARGE SCALE GENOMIC DNA]</scope>
    <source>
        <strain evidence="2 5">DSM 45119</strain>
    </source>
</reference>
<gene>
    <name evidence="2" type="ORF">ATL45_3983</name>
    <name evidence="3" type="ORF">SAMN05421805_12761</name>
</gene>
<dbReference type="EMBL" id="RBXX01000002">
    <property type="protein sequence ID" value="RKT85636.1"/>
    <property type="molecule type" value="Genomic_DNA"/>
</dbReference>
<evidence type="ECO:0000313" key="2">
    <source>
        <dbReference type="EMBL" id="RKT85636.1"/>
    </source>
</evidence>
<organism evidence="3 4">
    <name type="scientific">Saccharopolyspora antimicrobica</name>
    <dbReference type="NCBI Taxonomy" id="455193"/>
    <lineage>
        <taxon>Bacteria</taxon>
        <taxon>Bacillati</taxon>
        <taxon>Actinomycetota</taxon>
        <taxon>Actinomycetes</taxon>
        <taxon>Pseudonocardiales</taxon>
        <taxon>Pseudonocardiaceae</taxon>
        <taxon>Saccharopolyspora</taxon>
    </lineage>
</organism>
<accession>A0A1I5KM14</accession>
<evidence type="ECO:0000313" key="3">
    <source>
        <dbReference type="EMBL" id="SFO85611.1"/>
    </source>
</evidence>
<dbReference type="STRING" id="455193.SAMN05421805_12761"/>
<feature type="region of interest" description="Disordered" evidence="1">
    <location>
        <begin position="1"/>
        <end position="22"/>
    </location>
</feature>
<reference evidence="3 4" key="1">
    <citation type="submission" date="2016-10" db="EMBL/GenBank/DDBJ databases">
        <authorList>
            <person name="de Groot N.N."/>
        </authorList>
    </citation>
    <scope>NUCLEOTIDE SEQUENCE [LARGE SCALE GENOMIC DNA]</scope>
    <source>
        <strain evidence="3 4">CPCC 201259</strain>
    </source>
</reference>
<proteinExistence type="predicted"/>
<evidence type="ECO:0000313" key="4">
    <source>
        <dbReference type="Proteomes" id="UP000199398"/>
    </source>
</evidence>
<evidence type="ECO:0000256" key="1">
    <source>
        <dbReference type="SAM" id="MobiDB-lite"/>
    </source>
</evidence>
<evidence type="ECO:0000313" key="5">
    <source>
        <dbReference type="Proteomes" id="UP000270697"/>
    </source>
</evidence>
<name>A0A1I5KM14_9PSEU</name>
<sequence length="113" mass="12408">MTARDKPSTRTETCNTAGHLPGCRADHQDDAELQRCAVLVTKTPTARTDTMLEVQVERLVESGRINSVATVARLQHDEAADPVELTLAQVRAMARALNSAGDLMEYGETNTWR</sequence>
<keyword evidence="5" id="KW-1185">Reference proteome</keyword>
<dbReference type="RefSeq" id="WP_170210281.1">
    <property type="nucleotide sequence ID" value="NZ_FOUP01000027.1"/>
</dbReference>